<gene>
    <name evidence="5" type="primary">aroE</name>
    <name evidence="8" type="ORF">QE109_07290</name>
</gene>
<dbReference type="EMBL" id="JARYZI010000004">
    <property type="protein sequence ID" value="MDH8677946.1"/>
    <property type="molecule type" value="Genomic_DNA"/>
</dbReference>
<dbReference type="RefSeq" id="WP_281093776.1">
    <property type="nucleotide sequence ID" value="NZ_JARYZI010000004.1"/>
</dbReference>
<keyword evidence="5 8" id="KW-0560">Oxidoreductase</keyword>
<feature type="binding site" evidence="5">
    <location>
        <position position="256"/>
    </location>
    <ligand>
        <name>shikimate</name>
        <dbReference type="ChEBI" id="CHEBI:36208"/>
    </ligand>
</feature>
<comment type="subunit">
    <text evidence="5">Homodimer.</text>
</comment>
<dbReference type="Pfam" id="PF08501">
    <property type="entry name" value="Shikimate_dh_N"/>
    <property type="match status" value="1"/>
</dbReference>
<dbReference type="Pfam" id="PF01488">
    <property type="entry name" value="Shikimate_DH"/>
    <property type="match status" value="1"/>
</dbReference>
<dbReference type="InterPro" id="IPR006151">
    <property type="entry name" value="Shikm_DH/Glu-tRNA_Rdtase"/>
</dbReference>
<comment type="function">
    <text evidence="5">Involved in the biosynthesis of the chorismate, which leads to the biosynthesis of aromatic amino acids. Catalyzes the reversible NADPH linked reduction of 3-dehydroshikimate (DHSA) to yield shikimate (SA).</text>
</comment>
<dbReference type="InterPro" id="IPR036291">
    <property type="entry name" value="NAD(P)-bd_dom_sf"/>
</dbReference>
<evidence type="ECO:0000256" key="1">
    <source>
        <dbReference type="ARBA" id="ARBA00004871"/>
    </source>
</evidence>
<keyword evidence="5" id="KW-0028">Amino-acid biosynthesis</keyword>
<comment type="catalytic activity">
    <reaction evidence="4 5">
        <text>shikimate + NADP(+) = 3-dehydroshikimate + NADPH + H(+)</text>
        <dbReference type="Rhea" id="RHEA:17737"/>
        <dbReference type="ChEBI" id="CHEBI:15378"/>
        <dbReference type="ChEBI" id="CHEBI:16630"/>
        <dbReference type="ChEBI" id="CHEBI:36208"/>
        <dbReference type="ChEBI" id="CHEBI:57783"/>
        <dbReference type="ChEBI" id="CHEBI:58349"/>
        <dbReference type="EC" id="1.1.1.25"/>
    </reaction>
</comment>
<feature type="binding site" evidence="5">
    <location>
        <position position="249"/>
    </location>
    <ligand>
        <name>NADP(+)</name>
        <dbReference type="ChEBI" id="CHEBI:58349"/>
    </ligand>
</feature>
<dbReference type="Gene3D" id="3.40.50.10860">
    <property type="entry name" value="Leucine Dehydrogenase, chain A, domain 1"/>
    <property type="match status" value="1"/>
</dbReference>
<evidence type="ECO:0000259" key="7">
    <source>
        <dbReference type="Pfam" id="PF08501"/>
    </source>
</evidence>
<evidence type="ECO:0000313" key="8">
    <source>
        <dbReference type="EMBL" id="MDH8677946.1"/>
    </source>
</evidence>
<feature type="binding site" evidence="5">
    <location>
        <position position="72"/>
    </location>
    <ligand>
        <name>shikimate</name>
        <dbReference type="ChEBI" id="CHEBI:36208"/>
    </ligand>
</feature>
<dbReference type="EC" id="1.1.1.25" evidence="2 5"/>
<dbReference type="Gene3D" id="3.40.50.720">
    <property type="entry name" value="NAD(P)-binding Rossmann-like Domain"/>
    <property type="match status" value="1"/>
</dbReference>
<evidence type="ECO:0000259" key="6">
    <source>
        <dbReference type="Pfam" id="PF01488"/>
    </source>
</evidence>
<feature type="binding site" evidence="5">
    <location>
        <begin position="140"/>
        <end position="144"/>
    </location>
    <ligand>
        <name>NADP(+)</name>
        <dbReference type="ChEBI" id="CHEBI:58349"/>
    </ligand>
</feature>
<reference evidence="8 9" key="1">
    <citation type="submission" date="2023-04" db="EMBL/GenBank/DDBJ databases">
        <title>Fusibacter bizertensis strain WBS, isolated from littoral bottom sediments of the Arctic seas - biochemical and genomic analysis.</title>
        <authorList>
            <person name="Brioukhanov A.L."/>
        </authorList>
    </citation>
    <scope>NUCLEOTIDE SEQUENCE [LARGE SCALE GENOMIC DNA]</scope>
    <source>
        <strain evidence="8 9">WBS</strain>
    </source>
</reference>
<feature type="binding site" evidence="5">
    <location>
        <position position="226"/>
    </location>
    <ligand>
        <name>NADP(+)</name>
        <dbReference type="ChEBI" id="CHEBI:58349"/>
    </ligand>
</feature>
<dbReference type="SUPFAM" id="SSF53223">
    <property type="entry name" value="Aminoacid dehydrogenase-like, N-terminal domain"/>
    <property type="match status" value="1"/>
</dbReference>
<feature type="binding site" evidence="5">
    <location>
        <begin position="25"/>
        <end position="27"/>
    </location>
    <ligand>
        <name>shikimate</name>
        <dbReference type="ChEBI" id="CHEBI:36208"/>
    </ligand>
</feature>
<feature type="binding site" evidence="5">
    <location>
        <position position="97"/>
    </location>
    <ligand>
        <name>shikimate</name>
        <dbReference type="ChEBI" id="CHEBI:36208"/>
    </ligand>
</feature>
<evidence type="ECO:0000256" key="2">
    <source>
        <dbReference type="ARBA" id="ARBA00012962"/>
    </source>
</evidence>
<evidence type="ECO:0000313" key="9">
    <source>
        <dbReference type="Proteomes" id="UP001158045"/>
    </source>
</evidence>
<feature type="domain" description="Shikimate dehydrogenase substrate binding N-terminal" evidence="7">
    <location>
        <begin position="17"/>
        <end position="99"/>
    </location>
</feature>
<dbReference type="SUPFAM" id="SSF51735">
    <property type="entry name" value="NAD(P)-binding Rossmann-fold domains"/>
    <property type="match status" value="1"/>
</dbReference>
<protein>
    <recommendedName>
        <fullName evidence="2 5">Shikimate dehydrogenase (NADP(+))</fullName>
        <shortName evidence="5">SDH</shortName>
        <ecNumber evidence="2 5">1.1.1.25</ecNumber>
    </recommendedName>
</protein>
<keyword evidence="9" id="KW-1185">Reference proteome</keyword>
<dbReference type="CDD" id="cd01065">
    <property type="entry name" value="NAD_bind_Shikimate_DH"/>
    <property type="match status" value="1"/>
</dbReference>
<dbReference type="GO" id="GO:0004764">
    <property type="term" value="F:shikimate 3-dehydrogenase (NADP+) activity"/>
    <property type="evidence" value="ECO:0007669"/>
    <property type="project" value="UniProtKB-EC"/>
</dbReference>
<evidence type="ECO:0000256" key="3">
    <source>
        <dbReference type="ARBA" id="ARBA00023141"/>
    </source>
</evidence>
<comment type="similarity">
    <text evidence="5">Belongs to the shikimate dehydrogenase family.</text>
</comment>
<dbReference type="PANTHER" id="PTHR21089">
    <property type="entry name" value="SHIKIMATE DEHYDROGENASE"/>
    <property type="match status" value="1"/>
</dbReference>
<comment type="caution">
    <text evidence="5">Lacks conserved residue(s) required for the propagation of feature annotation.</text>
</comment>
<dbReference type="InterPro" id="IPR046346">
    <property type="entry name" value="Aminoacid_DH-like_N_sf"/>
</dbReference>
<proteinExistence type="inferred from homology"/>
<feature type="domain" description="Quinate/shikimate 5-dehydrogenase/glutamyl-tRNA reductase" evidence="6">
    <location>
        <begin position="128"/>
        <end position="226"/>
    </location>
</feature>
<keyword evidence="5" id="KW-0521">NADP</keyword>
<dbReference type="Proteomes" id="UP001158045">
    <property type="component" value="Unassembled WGS sequence"/>
</dbReference>
<keyword evidence="3 5" id="KW-0057">Aromatic amino acid biosynthesis</keyword>
<name>A0ABT6NC24_9FIRM</name>
<organism evidence="8 9">
    <name type="scientific">Fusibacter bizertensis</name>
    <dbReference type="NCBI Taxonomy" id="1488331"/>
    <lineage>
        <taxon>Bacteria</taxon>
        <taxon>Bacillati</taxon>
        <taxon>Bacillota</taxon>
        <taxon>Clostridia</taxon>
        <taxon>Eubacteriales</taxon>
        <taxon>Eubacteriales Family XII. Incertae Sedis</taxon>
        <taxon>Fusibacter</taxon>
    </lineage>
</organism>
<dbReference type="InterPro" id="IPR013708">
    <property type="entry name" value="Shikimate_DH-bd_N"/>
</dbReference>
<comment type="caution">
    <text evidence="8">The sequence shown here is derived from an EMBL/GenBank/DDBJ whole genome shotgun (WGS) entry which is preliminary data.</text>
</comment>
<feature type="active site" description="Proton acceptor" evidence="5">
    <location>
        <position position="76"/>
    </location>
</feature>
<dbReference type="HAMAP" id="MF_00222">
    <property type="entry name" value="Shikimate_DH_AroE"/>
    <property type="match status" value="1"/>
</dbReference>
<evidence type="ECO:0000256" key="5">
    <source>
        <dbReference type="HAMAP-Rule" id="MF_00222"/>
    </source>
</evidence>
<comment type="pathway">
    <text evidence="1 5">Metabolic intermediate biosynthesis; chorismate biosynthesis; chorismate from D-erythrose 4-phosphate and phosphoenolpyruvate: step 4/7.</text>
</comment>
<feature type="binding site" evidence="5">
    <location>
        <position position="112"/>
    </location>
    <ligand>
        <name>shikimate</name>
        <dbReference type="ChEBI" id="CHEBI:36208"/>
    </ligand>
</feature>
<evidence type="ECO:0000256" key="4">
    <source>
        <dbReference type="ARBA" id="ARBA00049442"/>
    </source>
</evidence>
<sequence length="282" mass="32061">MHKKQSEKNLNVERFGLLGETLTYSKSPQIHQIFYNMHHLEADYKLYEVSKDDFGTEKMLSELRLLSGFNVTIPYKEVIIPYLDEIDPVAKRIGAVNTVKQINNRWIGYNTDYYGFIASFEAELQKLKLETHKSRAIVLGSGGAAKMVVVALEDLGYNEIVVVSRNVSKIEPFFPNCRCVDYVWLNQMVLSSDVLVNCTPIGHKSIQSSELIGNTTLESQTFVFDLNYSPLMTELLIRANALNVPGCNGLFMLVAQALKAEEIWYDQKYDLKSITKSILEQI</sequence>
<dbReference type="InterPro" id="IPR022893">
    <property type="entry name" value="Shikimate_DH_fam"/>
</dbReference>
<feature type="binding site" evidence="5">
    <location>
        <position position="228"/>
    </location>
    <ligand>
        <name>shikimate</name>
        <dbReference type="ChEBI" id="CHEBI:36208"/>
    </ligand>
</feature>
<accession>A0ABT6NC24</accession>
<dbReference type="PANTHER" id="PTHR21089:SF1">
    <property type="entry name" value="BIFUNCTIONAL 3-DEHYDROQUINATE DEHYDRATASE_SHIKIMATE DEHYDROGENASE, CHLOROPLASTIC"/>
    <property type="match status" value="1"/>
</dbReference>